<protein>
    <submittedName>
        <fullName evidence="2">Uncharacterized protein</fullName>
    </submittedName>
</protein>
<reference evidence="2" key="1">
    <citation type="journal article" date="2021" name="J Fungi (Basel)">
        <title>Virulence traits and population genomics of the black yeast Aureobasidium melanogenum.</title>
        <authorList>
            <person name="Cernosa A."/>
            <person name="Sun X."/>
            <person name="Gostincar C."/>
            <person name="Fang C."/>
            <person name="Gunde-Cimerman N."/>
            <person name="Song Z."/>
        </authorList>
    </citation>
    <scope>NUCLEOTIDE SEQUENCE</scope>
    <source>
        <strain evidence="2">EXF-9911</strain>
    </source>
</reference>
<name>A0A9P8J1E6_AURME</name>
<organism evidence="2 3">
    <name type="scientific">Aureobasidium melanogenum</name>
    <name type="common">Aureobasidium pullulans var. melanogenum</name>
    <dbReference type="NCBI Taxonomy" id="46634"/>
    <lineage>
        <taxon>Eukaryota</taxon>
        <taxon>Fungi</taxon>
        <taxon>Dikarya</taxon>
        <taxon>Ascomycota</taxon>
        <taxon>Pezizomycotina</taxon>
        <taxon>Dothideomycetes</taxon>
        <taxon>Dothideomycetidae</taxon>
        <taxon>Dothideales</taxon>
        <taxon>Saccotheciaceae</taxon>
        <taxon>Aureobasidium</taxon>
    </lineage>
</organism>
<feature type="region of interest" description="Disordered" evidence="1">
    <location>
        <begin position="186"/>
        <end position="210"/>
    </location>
</feature>
<evidence type="ECO:0000313" key="3">
    <source>
        <dbReference type="Proteomes" id="UP000779574"/>
    </source>
</evidence>
<dbReference type="Proteomes" id="UP000779574">
    <property type="component" value="Unassembled WGS sequence"/>
</dbReference>
<accession>A0A9P8J1E6</accession>
<sequence>MANFIPFVETLAEMQNTTFVQALNHAKNTSEDALPKDSEVKEAGTSRCVHFGYPTNLHEAFQSELHKTKLLKKVLSDKDKLTNKRLTYTRELEHRLSKEQRQTQILRKRYENERTYSYFLSQTLSKAHEGVLSLQTQTAGSELLKDALREELHKRTATTKSLEEQNRQLMAILTQATFRVRESGHETSHQIPEKSVHDVPSQISDSHEEPSTQVYQVNSTIQNTPVAMPSTTAKPVRSILKRSPTDEPTLTTLATLAATWMRSDIKPTITREVYFHKDECHPKPSSPEFRERVRKQLNLERMALTRSCLVSLEVPDAVERSEEDVQSSTFELMKRDQMKEEQYTFAQSSLQRLRMVRIEK</sequence>
<proteinExistence type="predicted"/>
<dbReference type="EMBL" id="JAHFXF010001057">
    <property type="protein sequence ID" value="KAG9677650.1"/>
    <property type="molecule type" value="Genomic_DNA"/>
</dbReference>
<reference evidence="2" key="2">
    <citation type="submission" date="2021-08" db="EMBL/GenBank/DDBJ databases">
        <authorList>
            <person name="Gostincar C."/>
            <person name="Sun X."/>
            <person name="Song Z."/>
            <person name="Gunde-Cimerman N."/>
        </authorList>
    </citation>
    <scope>NUCLEOTIDE SEQUENCE</scope>
    <source>
        <strain evidence="2">EXF-9911</strain>
    </source>
</reference>
<feature type="non-terminal residue" evidence="2">
    <location>
        <position position="360"/>
    </location>
</feature>
<comment type="caution">
    <text evidence="2">The sequence shown here is derived from an EMBL/GenBank/DDBJ whole genome shotgun (WGS) entry which is preliminary data.</text>
</comment>
<evidence type="ECO:0000313" key="2">
    <source>
        <dbReference type="EMBL" id="KAG9677650.1"/>
    </source>
</evidence>
<gene>
    <name evidence="2" type="ORF">KCU76_g15721</name>
</gene>
<dbReference type="OrthoDB" id="3919383at2759"/>
<evidence type="ECO:0000256" key="1">
    <source>
        <dbReference type="SAM" id="MobiDB-lite"/>
    </source>
</evidence>
<feature type="compositionally biased region" description="Basic and acidic residues" evidence="1">
    <location>
        <begin position="186"/>
        <end position="197"/>
    </location>
</feature>
<dbReference type="AlphaFoldDB" id="A0A9P8J1E6"/>